<dbReference type="GO" id="GO:0000324">
    <property type="term" value="C:fungal-type vacuole"/>
    <property type="evidence" value="ECO:0007669"/>
    <property type="project" value="TreeGrafter"/>
</dbReference>
<keyword evidence="3 6" id="KW-1133">Transmembrane helix</keyword>
<feature type="transmembrane region" description="Helical" evidence="6">
    <location>
        <begin position="184"/>
        <end position="208"/>
    </location>
</feature>
<organism evidence="7 8">
    <name type="scientific">Viridothelium virens</name>
    <name type="common">Speckled blister lichen</name>
    <name type="synonym">Trypethelium virens</name>
    <dbReference type="NCBI Taxonomy" id="1048519"/>
    <lineage>
        <taxon>Eukaryota</taxon>
        <taxon>Fungi</taxon>
        <taxon>Dikarya</taxon>
        <taxon>Ascomycota</taxon>
        <taxon>Pezizomycotina</taxon>
        <taxon>Dothideomycetes</taxon>
        <taxon>Dothideomycetes incertae sedis</taxon>
        <taxon>Trypetheliales</taxon>
        <taxon>Trypetheliaceae</taxon>
        <taxon>Viridothelium</taxon>
    </lineage>
</organism>
<dbReference type="EMBL" id="ML991772">
    <property type="protein sequence ID" value="KAF2239605.1"/>
    <property type="molecule type" value="Genomic_DNA"/>
</dbReference>
<evidence type="ECO:0000256" key="4">
    <source>
        <dbReference type="ARBA" id="ARBA00023136"/>
    </source>
</evidence>
<dbReference type="PANTHER" id="PTHR31465:SF11">
    <property type="entry name" value="DOMAIN PROTEIN, PUTATIVE (AFU_ORTHOLOGUE AFUA_3G10770)-RELATED"/>
    <property type="match status" value="1"/>
</dbReference>
<feature type="transmembrane region" description="Helical" evidence="6">
    <location>
        <begin position="99"/>
        <end position="123"/>
    </location>
</feature>
<evidence type="ECO:0000313" key="7">
    <source>
        <dbReference type="EMBL" id="KAF2239605.1"/>
    </source>
</evidence>
<feature type="transmembrane region" description="Helical" evidence="6">
    <location>
        <begin position="38"/>
        <end position="57"/>
    </location>
</feature>
<evidence type="ECO:0000313" key="8">
    <source>
        <dbReference type="Proteomes" id="UP000800092"/>
    </source>
</evidence>
<keyword evidence="2 6" id="KW-0812">Transmembrane</keyword>
<dbReference type="Proteomes" id="UP000800092">
    <property type="component" value="Unassembled WGS sequence"/>
</dbReference>
<evidence type="ECO:0000256" key="2">
    <source>
        <dbReference type="ARBA" id="ARBA00022692"/>
    </source>
</evidence>
<sequence length="325" mass="35883">MSLSYLLARTLPAHELSNTEQGKGCLAYDPLLDPGYGYIPNLAVGIVFAVIFGLITIAHIGQTTIKRKWWYSTFAIGAIGECVGWAARAAAHKCVYNDSIFSLQISILIISPCFTSAGIYYILSQLLQHWRQQGYTHYSPIGPRLYLIIFISFDLLSIIIQGVGGGLASSANSDNKSTAPGTHIMIAGIIIQLVSMSVFCFLWLWTVFRARAHLRTPSMSGDKLDGARLRLLVAVTCFSATCIVVRNFYRAVELGQGWKGYLITHEIYFCLLDGMLMALSLLAFNIVHPAWFVDPSRHNPERDLETKRPSDSSLDPGVMLGDARA</sequence>
<protein>
    <submittedName>
        <fullName evidence="7">RTA1-domain-containing protein</fullName>
    </submittedName>
</protein>
<dbReference type="GO" id="GO:0005886">
    <property type="term" value="C:plasma membrane"/>
    <property type="evidence" value="ECO:0007669"/>
    <property type="project" value="TreeGrafter"/>
</dbReference>
<comment type="subcellular location">
    <subcellularLocation>
        <location evidence="1">Membrane</location>
        <topology evidence="1">Multi-pass membrane protein</topology>
    </subcellularLocation>
</comment>
<accession>A0A6A6HNA0</accession>
<evidence type="ECO:0000256" key="1">
    <source>
        <dbReference type="ARBA" id="ARBA00004141"/>
    </source>
</evidence>
<dbReference type="AlphaFoldDB" id="A0A6A6HNA0"/>
<feature type="transmembrane region" description="Helical" evidence="6">
    <location>
        <begin position="144"/>
        <end position="164"/>
    </location>
</feature>
<gene>
    <name evidence="7" type="ORF">EV356DRAFT_499796</name>
</gene>
<dbReference type="PANTHER" id="PTHR31465">
    <property type="entry name" value="PROTEIN RTA1-RELATED"/>
    <property type="match status" value="1"/>
</dbReference>
<evidence type="ECO:0000256" key="5">
    <source>
        <dbReference type="SAM" id="MobiDB-lite"/>
    </source>
</evidence>
<dbReference type="OrthoDB" id="1844152at2759"/>
<feature type="compositionally biased region" description="Basic and acidic residues" evidence="5">
    <location>
        <begin position="300"/>
        <end position="310"/>
    </location>
</feature>
<dbReference type="InterPro" id="IPR007568">
    <property type="entry name" value="RTA1"/>
</dbReference>
<name>A0A6A6HNA0_VIRVR</name>
<feature type="transmembrane region" description="Helical" evidence="6">
    <location>
        <begin position="229"/>
        <end position="249"/>
    </location>
</feature>
<keyword evidence="8" id="KW-1185">Reference proteome</keyword>
<reference evidence="7" key="1">
    <citation type="journal article" date="2020" name="Stud. Mycol.">
        <title>101 Dothideomycetes genomes: a test case for predicting lifestyles and emergence of pathogens.</title>
        <authorList>
            <person name="Haridas S."/>
            <person name="Albert R."/>
            <person name="Binder M."/>
            <person name="Bloem J."/>
            <person name="Labutti K."/>
            <person name="Salamov A."/>
            <person name="Andreopoulos B."/>
            <person name="Baker S."/>
            <person name="Barry K."/>
            <person name="Bills G."/>
            <person name="Bluhm B."/>
            <person name="Cannon C."/>
            <person name="Castanera R."/>
            <person name="Culley D."/>
            <person name="Daum C."/>
            <person name="Ezra D."/>
            <person name="Gonzalez J."/>
            <person name="Henrissat B."/>
            <person name="Kuo A."/>
            <person name="Liang C."/>
            <person name="Lipzen A."/>
            <person name="Lutzoni F."/>
            <person name="Magnuson J."/>
            <person name="Mondo S."/>
            <person name="Nolan M."/>
            <person name="Ohm R."/>
            <person name="Pangilinan J."/>
            <person name="Park H.-J."/>
            <person name="Ramirez L."/>
            <person name="Alfaro M."/>
            <person name="Sun H."/>
            <person name="Tritt A."/>
            <person name="Yoshinaga Y."/>
            <person name="Zwiers L.-H."/>
            <person name="Turgeon B."/>
            <person name="Goodwin S."/>
            <person name="Spatafora J."/>
            <person name="Crous P."/>
            <person name="Grigoriev I."/>
        </authorList>
    </citation>
    <scope>NUCLEOTIDE SEQUENCE</scope>
    <source>
        <strain evidence="7">Tuck. ex Michener</strain>
    </source>
</reference>
<proteinExistence type="predicted"/>
<feature type="region of interest" description="Disordered" evidence="5">
    <location>
        <begin position="300"/>
        <end position="325"/>
    </location>
</feature>
<feature type="transmembrane region" description="Helical" evidence="6">
    <location>
        <begin position="69"/>
        <end position="87"/>
    </location>
</feature>
<evidence type="ECO:0000256" key="3">
    <source>
        <dbReference type="ARBA" id="ARBA00022989"/>
    </source>
</evidence>
<feature type="transmembrane region" description="Helical" evidence="6">
    <location>
        <begin position="261"/>
        <end position="287"/>
    </location>
</feature>
<evidence type="ECO:0000256" key="6">
    <source>
        <dbReference type="SAM" id="Phobius"/>
    </source>
</evidence>
<dbReference type="Pfam" id="PF04479">
    <property type="entry name" value="RTA1"/>
    <property type="match status" value="1"/>
</dbReference>
<keyword evidence="4 6" id="KW-0472">Membrane</keyword>